<reference evidence="2" key="1">
    <citation type="submission" date="2022-11" db="UniProtKB">
        <authorList>
            <consortium name="WormBaseParasite"/>
        </authorList>
    </citation>
    <scope>IDENTIFICATION</scope>
</reference>
<evidence type="ECO:0000313" key="2">
    <source>
        <dbReference type="WBParaSite" id="ES5_v2.g14673.t1"/>
    </source>
</evidence>
<dbReference type="WBParaSite" id="ES5_v2.g14673.t1">
    <property type="protein sequence ID" value="ES5_v2.g14673.t1"/>
    <property type="gene ID" value="ES5_v2.g14673"/>
</dbReference>
<accession>A0AC34FCY9</accession>
<protein>
    <submittedName>
        <fullName evidence="2">DUF255 domain-containing protein</fullName>
    </submittedName>
</protein>
<name>A0AC34FCY9_9BILA</name>
<evidence type="ECO:0000313" key="1">
    <source>
        <dbReference type="Proteomes" id="UP000887579"/>
    </source>
</evidence>
<proteinExistence type="predicted"/>
<sequence length="660" mass="75070">MAGHSHDGPANRLAQEKSPYLLQHAHNPVDWYPWGEEAFKIAKETNRPVFLSVGYSTCHWCHVMERESFINPEIAKLMNENFVNIKVDREERPDVDRVYMNFITTTQGHGGWPMSVFLTPTGEPLSGGTYFPPEDKWGTPGFKTVLKSLSDQWKKNKDGLIARGQSISYMMRDEATSATGEAPAPKVMLQQCYNHSVRTFDEKYGGFGQGTKFPKPVSLEFLLYYYKKNSKSSSGQSALKMLENTLTAINNGGIHDHLGKGFHRYSVDRQWRIPHYEKMLYDQGQLLTVYSNFYKVTNKFGHVVEDIIEYVKKDLTHKLGGFFSAEDAESYPTQEAKVKGEGSFYLGGFFSAEDAESYPTQEAKLKGEGSFYVWTYDDLKKALTPKQLDAFSSYYGVEKNGNCPPGSDPHNELTNQNTFYVKMLFKCKCISAKNPKPILAFSVDYAFLIQSLIDLYEADFNESHLQWAKQLQTEMNELFFDNNSKSGYFNARQDPTVFTRIKEDQDGAEPCTNSVASLNLLRLSDIFGDEEYKKRAFDIFNGHANELEQYPYALPKMVLAASRAAASAMQIVVVSPENDDQLTQKMLQLIRHQYIPDKCVIYLSAVKTKENEYLLSCNPQLRNQLKIGKEAPAVFICENFTCSIPICDLKELKKRLAATY</sequence>
<organism evidence="1 2">
    <name type="scientific">Panagrolaimus sp. ES5</name>
    <dbReference type="NCBI Taxonomy" id="591445"/>
    <lineage>
        <taxon>Eukaryota</taxon>
        <taxon>Metazoa</taxon>
        <taxon>Ecdysozoa</taxon>
        <taxon>Nematoda</taxon>
        <taxon>Chromadorea</taxon>
        <taxon>Rhabditida</taxon>
        <taxon>Tylenchina</taxon>
        <taxon>Panagrolaimomorpha</taxon>
        <taxon>Panagrolaimoidea</taxon>
        <taxon>Panagrolaimidae</taxon>
        <taxon>Panagrolaimus</taxon>
    </lineage>
</organism>
<dbReference type="Proteomes" id="UP000887579">
    <property type="component" value="Unplaced"/>
</dbReference>